<dbReference type="SUPFAM" id="SSF55486">
    <property type="entry name" value="Metalloproteases ('zincins'), catalytic domain"/>
    <property type="match status" value="1"/>
</dbReference>
<dbReference type="GO" id="GO:0004181">
    <property type="term" value="F:metallocarboxypeptidase activity"/>
    <property type="evidence" value="ECO:0007669"/>
    <property type="project" value="UniProtKB-UniRule"/>
</dbReference>
<feature type="binding site" evidence="2">
    <location>
        <position position="276"/>
    </location>
    <ligand>
        <name>Zn(2+)</name>
        <dbReference type="ChEBI" id="CHEBI:29105"/>
        <note>catalytic</note>
    </ligand>
</feature>
<sequence>MQSDKADSNRGRCMVEKQWKKFLALIGEVRDLAAVLELLEWDMQVNLPENAAAGRGSQIETLSGIHHEKATSKALGNLLDTLERASFPPGSFEQALLRRAKRDYDRERLIPAALVRELGAAGSAAFGAWLKAREEQDFSVFAPHLERLLELKRSQAALYRPAGHLLDPLLDDYEEALTVAELDPLFGVLRREQAAIVRKAVERGLEDDSFLRRKFPAAKQLKLAEFVARRIGYDFRRGRIDQAEHPFTTSFGLSDVRITTKVFPQLPLSCLFSTIHEAGHAIYEQGIDPSFDRTPLADGASLAFHESQSRLWENQVGRSLPFWRWLYPVMQKRFGGELGGIPLETFLRAVNRVEPSLIRIEADEATYNLHIILRYELEKELIEGSLSTSELPEAWNAKMEEYLGVIPPNDRLGVLQDVHWTSGGFGYFPTYALGNLIAAQIWELAHQAIPELEEEIAAGKFDHFREYLRANIHRYGAKLPPRQLLKQLTGSETPDPRPFLAYLEKKFA</sequence>
<feature type="active site" description="Proton donor/acceptor" evidence="3">
    <location>
        <position position="277"/>
    </location>
</feature>
<dbReference type="AlphaFoldDB" id="A0A844G2C3"/>
<proteinExistence type="inferred from homology"/>
<keyword evidence="5" id="KW-1185">Reference proteome</keyword>
<dbReference type="Gene3D" id="1.10.1370.30">
    <property type="match status" value="1"/>
</dbReference>
<keyword evidence="2" id="KW-0862">Zinc</keyword>
<protein>
    <recommendedName>
        <fullName evidence="1">Metal-dependent carboxypeptidase</fullName>
        <ecNumber evidence="1">3.4.17.19</ecNumber>
    </recommendedName>
</protein>
<dbReference type="EMBL" id="VUNS01000009">
    <property type="protein sequence ID" value="MST97313.1"/>
    <property type="molecule type" value="Genomic_DNA"/>
</dbReference>
<dbReference type="Proteomes" id="UP000435649">
    <property type="component" value="Unassembled WGS sequence"/>
</dbReference>
<dbReference type="GO" id="GO:0046872">
    <property type="term" value="F:metal ion binding"/>
    <property type="evidence" value="ECO:0007669"/>
    <property type="project" value="UniProtKB-KW"/>
</dbReference>
<keyword evidence="1 4" id="KW-0121">Carboxypeptidase</keyword>
<feature type="binding site" evidence="2">
    <location>
        <position position="306"/>
    </location>
    <ligand>
        <name>Zn(2+)</name>
        <dbReference type="ChEBI" id="CHEBI:29105"/>
        <note>catalytic</note>
    </ligand>
</feature>
<dbReference type="GO" id="GO:0006508">
    <property type="term" value="P:proteolysis"/>
    <property type="evidence" value="ECO:0007669"/>
    <property type="project" value="UniProtKB-UniRule"/>
</dbReference>
<dbReference type="Pfam" id="PF02074">
    <property type="entry name" value="Peptidase_M32"/>
    <property type="match status" value="1"/>
</dbReference>
<evidence type="ECO:0000313" key="5">
    <source>
        <dbReference type="Proteomes" id="UP000435649"/>
    </source>
</evidence>
<accession>A0A844G2C3</accession>
<dbReference type="PANTHER" id="PTHR34217:SF1">
    <property type="entry name" value="CARBOXYPEPTIDASE 1"/>
    <property type="match status" value="1"/>
</dbReference>
<evidence type="ECO:0000313" key="4">
    <source>
        <dbReference type="EMBL" id="MST97313.1"/>
    </source>
</evidence>
<evidence type="ECO:0000256" key="1">
    <source>
        <dbReference type="PIRNR" id="PIRNR006615"/>
    </source>
</evidence>
<comment type="caution">
    <text evidence="4">The sequence shown here is derived from an EMBL/GenBank/DDBJ whole genome shotgun (WGS) entry which is preliminary data.</text>
</comment>
<comment type="function">
    <text evidence="1">Broad specificity carboxypetidase that releases amino acids sequentially from the C-terminus, including neutral, aromatic, polar and basic residues.</text>
</comment>
<evidence type="ECO:0000256" key="3">
    <source>
        <dbReference type="PIRSR" id="PIRSR006615-2"/>
    </source>
</evidence>
<dbReference type="PRINTS" id="PR00998">
    <property type="entry name" value="CRBOXYPTASET"/>
</dbReference>
<comment type="cofactor">
    <cofactor evidence="2">
        <name>Zn(2+)</name>
        <dbReference type="ChEBI" id="CHEBI:29105"/>
    </cofactor>
    <text evidence="2">Binds 1 zinc ion per subunit.</text>
</comment>
<dbReference type="EC" id="3.4.17.19" evidence="1"/>
<keyword evidence="1 2" id="KW-0479">Metal-binding</keyword>
<evidence type="ECO:0000256" key="2">
    <source>
        <dbReference type="PIRSR" id="PIRSR006615-1"/>
    </source>
</evidence>
<keyword evidence="1" id="KW-0645">Protease</keyword>
<feature type="binding site" evidence="2">
    <location>
        <position position="280"/>
    </location>
    <ligand>
        <name>Zn(2+)</name>
        <dbReference type="ChEBI" id="CHEBI:29105"/>
        <note>catalytic</note>
    </ligand>
</feature>
<comment type="similarity">
    <text evidence="1">Belongs to the peptidase M32 family.</text>
</comment>
<dbReference type="PIRSF" id="PIRSF006615">
    <property type="entry name" value="Zn_crbxpep_Taq"/>
    <property type="match status" value="1"/>
</dbReference>
<dbReference type="CDD" id="cd06460">
    <property type="entry name" value="M32_Taq"/>
    <property type="match status" value="1"/>
</dbReference>
<comment type="catalytic activity">
    <reaction evidence="1">
        <text>Release of a C-terminal amino acid with broad specificity, except for -Pro.</text>
        <dbReference type="EC" id="3.4.17.19"/>
    </reaction>
</comment>
<dbReference type="InterPro" id="IPR001333">
    <property type="entry name" value="Peptidase_M32_Taq"/>
</dbReference>
<dbReference type="PROSITE" id="PS52034">
    <property type="entry name" value="PEPTIDASE_M32"/>
    <property type="match status" value="1"/>
</dbReference>
<name>A0A844G2C3_9BACT</name>
<keyword evidence="1" id="KW-0482">Metalloprotease</keyword>
<keyword evidence="1" id="KW-0378">Hydrolase</keyword>
<reference evidence="4 5" key="1">
    <citation type="submission" date="2019-08" db="EMBL/GenBank/DDBJ databases">
        <title>In-depth cultivation of the pig gut microbiome towards novel bacterial diversity and tailored functional studies.</title>
        <authorList>
            <person name="Wylensek D."/>
            <person name="Hitch T.C.A."/>
            <person name="Clavel T."/>
        </authorList>
    </citation>
    <scope>NUCLEOTIDE SEQUENCE [LARGE SCALE GENOMIC DNA]</scope>
    <source>
        <strain evidence="4 5">BBE-744-WT-12</strain>
    </source>
</reference>
<gene>
    <name evidence="4" type="ORF">FYJ85_09695</name>
</gene>
<organism evidence="4 5">
    <name type="scientific">Victivallis lenta</name>
    <dbReference type="NCBI Taxonomy" id="2606640"/>
    <lineage>
        <taxon>Bacteria</taxon>
        <taxon>Pseudomonadati</taxon>
        <taxon>Lentisphaerota</taxon>
        <taxon>Lentisphaeria</taxon>
        <taxon>Victivallales</taxon>
        <taxon>Victivallaceae</taxon>
        <taxon>Victivallis</taxon>
    </lineage>
</organism>
<dbReference type="PANTHER" id="PTHR34217">
    <property type="entry name" value="METAL-DEPENDENT CARBOXYPEPTIDASE"/>
    <property type="match status" value="1"/>
</dbReference>